<feature type="compositionally biased region" description="Basic and acidic residues" evidence="1">
    <location>
        <begin position="310"/>
        <end position="321"/>
    </location>
</feature>
<sequence length="355" mass="36777">MAASKCVCACSMVKLSCTCAGSSAKSSLEPVSILGLLSATSGELAGIPCSIRQARRRHASTRAGLRSPSTSLVVCEQPLHSAALAYPVIRRTTVLRAGEATTMSTGKAPALYHVRARSLTSKVLDLDSSPACPSPPPFRSHVTVPFLWEDAPGKPKLRAARPSALSLPSASPAPVLADGGPTARVAGGHEDGHGAHARPVLLKLKLPPRLQAAEHPLSSPRTVLQGPYFGGGGGGNKPPRPLRRIARTASCQMNLRAGGALFAWRKGAATAGSKEGGHCQLYAVAPDASCLSPAASSASSSSSSSMSYFFDDHSRRQADGREDSEDGEVGDDGAKGSANIRKGVKQISPWSYKPT</sequence>
<organism evidence="2">
    <name type="scientific">Aegilops tauschii</name>
    <name type="common">Tausch's goatgrass</name>
    <name type="synonym">Aegilops squarrosa</name>
    <dbReference type="NCBI Taxonomy" id="37682"/>
    <lineage>
        <taxon>Eukaryota</taxon>
        <taxon>Viridiplantae</taxon>
        <taxon>Streptophyta</taxon>
        <taxon>Embryophyta</taxon>
        <taxon>Tracheophyta</taxon>
        <taxon>Spermatophyta</taxon>
        <taxon>Magnoliopsida</taxon>
        <taxon>Liliopsida</taxon>
        <taxon>Poales</taxon>
        <taxon>Poaceae</taxon>
        <taxon>BOP clade</taxon>
        <taxon>Pooideae</taxon>
        <taxon>Triticodae</taxon>
        <taxon>Triticeae</taxon>
        <taxon>Triticinae</taxon>
        <taxon>Aegilops</taxon>
    </lineage>
</organism>
<dbReference type="AlphaFoldDB" id="M8CPS2"/>
<dbReference type="PANTHER" id="PTHR34371">
    <property type="entry name" value="OS01G0551000 PROTEIN"/>
    <property type="match status" value="1"/>
</dbReference>
<evidence type="ECO:0000256" key="1">
    <source>
        <dbReference type="SAM" id="MobiDB-lite"/>
    </source>
</evidence>
<evidence type="ECO:0000313" key="2">
    <source>
        <dbReference type="EnsemblPlants" id="EMT25586"/>
    </source>
</evidence>
<dbReference type="PANTHER" id="PTHR34371:SF6">
    <property type="entry name" value="MEMBRANE-ASSOCIATED KINASE REGULATOR 6"/>
    <property type="match status" value="1"/>
</dbReference>
<accession>M8CPS2</accession>
<name>M8CPS2_AEGTA</name>
<feature type="compositionally biased region" description="Acidic residues" evidence="1">
    <location>
        <begin position="322"/>
        <end position="331"/>
    </location>
</feature>
<reference evidence="2" key="1">
    <citation type="submission" date="2015-06" db="UniProtKB">
        <authorList>
            <consortium name="EnsemblPlants"/>
        </authorList>
    </citation>
    <scope>IDENTIFICATION</scope>
</reference>
<protein>
    <submittedName>
        <fullName evidence="2">Uncharacterized protein</fullName>
    </submittedName>
</protein>
<feature type="region of interest" description="Disordered" evidence="1">
    <location>
        <begin position="213"/>
        <end position="242"/>
    </location>
</feature>
<proteinExistence type="predicted"/>
<feature type="compositionally biased region" description="Low complexity" evidence="1">
    <location>
        <begin position="293"/>
        <end position="307"/>
    </location>
</feature>
<feature type="region of interest" description="Disordered" evidence="1">
    <location>
        <begin position="293"/>
        <end position="355"/>
    </location>
</feature>
<dbReference type="EnsemblPlants" id="EMT25586">
    <property type="protein sequence ID" value="EMT25586"/>
    <property type="gene ID" value="F775_03438"/>
</dbReference>